<evidence type="ECO:0000313" key="2">
    <source>
        <dbReference type="EMBL" id="BCL18212.1"/>
    </source>
</evidence>
<dbReference type="KEGG" id="stui:GCM10017668_00550"/>
<sequence length="155" mass="16969">MLDVVHQAVALLAAVNDDPTHLFAHKGMTSNSLVPFDSVNRRLNDFRDHLNELFSTPDTPYVPLHAAAPAPDNGTPAHDESEGEEGEEECVPWRLNTRQFRRTLAWHIAHQPFGVVAGARQYQHAELALFEGYAGTSASGFAAEVAAERAIAQLD</sequence>
<protein>
    <submittedName>
        <fullName evidence="2">Uncharacterized protein</fullName>
    </submittedName>
</protein>
<gene>
    <name evidence="2" type="ORF">GCM10017668_00550</name>
</gene>
<proteinExistence type="predicted"/>
<reference evidence="2 3" key="1">
    <citation type="journal article" date="2014" name="Int. J. Syst. Evol. Microbiol.">
        <title>Complete genome sequence of Corynebacterium casei LMG S-19264T (=DSM 44701T), isolated from a smear-ripened cheese.</title>
        <authorList>
            <consortium name="US DOE Joint Genome Institute (JGI-PGF)"/>
            <person name="Walter F."/>
            <person name="Albersmeier A."/>
            <person name="Kalinowski J."/>
            <person name="Ruckert C."/>
        </authorList>
    </citation>
    <scope>NUCLEOTIDE SEQUENCE [LARGE SCALE GENOMIC DNA]</scope>
    <source>
        <strain evidence="2 3">JCM 4255</strain>
    </source>
</reference>
<feature type="region of interest" description="Disordered" evidence="1">
    <location>
        <begin position="66"/>
        <end position="90"/>
    </location>
</feature>
<dbReference type="EMBL" id="AP023439">
    <property type="protein sequence ID" value="BCL18212.1"/>
    <property type="molecule type" value="Genomic_DNA"/>
</dbReference>
<feature type="compositionally biased region" description="Acidic residues" evidence="1">
    <location>
        <begin position="81"/>
        <end position="90"/>
    </location>
</feature>
<organism evidence="2 3">
    <name type="scientific">Streptomyces tuirus</name>
    <dbReference type="NCBI Taxonomy" id="68278"/>
    <lineage>
        <taxon>Bacteria</taxon>
        <taxon>Bacillati</taxon>
        <taxon>Actinomycetota</taxon>
        <taxon>Actinomycetes</taxon>
        <taxon>Kitasatosporales</taxon>
        <taxon>Streptomycetaceae</taxon>
        <taxon>Streptomyces</taxon>
    </lineage>
</organism>
<dbReference type="RefSeq" id="WP_190895806.1">
    <property type="nucleotide sequence ID" value="NZ_AP023439.1"/>
</dbReference>
<evidence type="ECO:0000256" key="1">
    <source>
        <dbReference type="SAM" id="MobiDB-lite"/>
    </source>
</evidence>
<name>A0A7G1N7M4_9ACTN</name>
<dbReference type="Proteomes" id="UP000516373">
    <property type="component" value="Chromosome"/>
</dbReference>
<evidence type="ECO:0000313" key="3">
    <source>
        <dbReference type="Proteomes" id="UP000516373"/>
    </source>
</evidence>
<accession>A0A7G1N7M4</accession>
<dbReference type="AlphaFoldDB" id="A0A7G1N7M4"/>